<gene>
    <name evidence="1" type="ORF">JAAARDRAFT_33373</name>
</gene>
<dbReference type="HOGENOM" id="CLU_839550_0_0_1"/>
<dbReference type="InParanoid" id="A0A067QB39"/>
<organism evidence="1 2">
    <name type="scientific">Jaapia argillacea MUCL 33604</name>
    <dbReference type="NCBI Taxonomy" id="933084"/>
    <lineage>
        <taxon>Eukaryota</taxon>
        <taxon>Fungi</taxon>
        <taxon>Dikarya</taxon>
        <taxon>Basidiomycota</taxon>
        <taxon>Agaricomycotina</taxon>
        <taxon>Agaricomycetes</taxon>
        <taxon>Agaricomycetidae</taxon>
        <taxon>Jaapiales</taxon>
        <taxon>Jaapiaceae</taxon>
        <taxon>Jaapia</taxon>
    </lineage>
</organism>
<protein>
    <submittedName>
        <fullName evidence="1">Uncharacterized protein</fullName>
    </submittedName>
</protein>
<evidence type="ECO:0000313" key="2">
    <source>
        <dbReference type="Proteomes" id="UP000027265"/>
    </source>
</evidence>
<proteinExistence type="predicted"/>
<dbReference type="AlphaFoldDB" id="A0A067QB39"/>
<sequence length="331" mass="38229">MTPTARAFTSPPLASPPELIVNPQIRNPMLRGTFASLMTYLLLSEAQLEVSDGFEWNRFYRWTRGFGNYHLQLSAMHWYKESTVPSHEYILLEFTSRSLKLSPFTIRLERDSTSWFSLFGERNEDRRNCKDKLTLRLDSLKLIGPTDKLMASILIPQHQYSVITLLHIAHLQQMLNEKAPVYDLFTYNCWWYAGCIWENVAYWLRQSGAEVVFTLDLGTPDDEVIEEMTQAVPSQAGVRPLDWEATIFPRKLLHAHIMTARRALRGRETTRKLDGVLEASKQIREYCMEEIHRDVIEGGRAGSLGGSGRPNLKQLITLTFQIFVLRRGVFM</sequence>
<dbReference type="Proteomes" id="UP000027265">
    <property type="component" value="Unassembled WGS sequence"/>
</dbReference>
<dbReference type="OrthoDB" id="4762016at2759"/>
<accession>A0A067QB39</accession>
<keyword evidence="2" id="KW-1185">Reference proteome</keyword>
<name>A0A067QB39_9AGAM</name>
<reference evidence="2" key="1">
    <citation type="journal article" date="2014" name="Proc. Natl. Acad. Sci. U.S.A.">
        <title>Extensive sampling of basidiomycete genomes demonstrates inadequacy of the white-rot/brown-rot paradigm for wood decay fungi.</title>
        <authorList>
            <person name="Riley R."/>
            <person name="Salamov A.A."/>
            <person name="Brown D.W."/>
            <person name="Nagy L.G."/>
            <person name="Floudas D."/>
            <person name="Held B.W."/>
            <person name="Levasseur A."/>
            <person name="Lombard V."/>
            <person name="Morin E."/>
            <person name="Otillar R."/>
            <person name="Lindquist E.A."/>
            <person name="Sun H."/>
            <person name="LaButti K.M."/>
            <person name="Schmutz J."/>
            <person name="Jabbour D."/>
            <person name="Luo H."/>
            <person name="Baker S.E."/>
            <person name="Pisabarro A.G."/>
            <person name="Walton J.D."/>
            <person name="Blanchette R.A."/>
            <person name="Henrissat B."/>
            <person name="Martin F."/>
            <person name="Cullen D."/>
            <person name="Hibbett D.S."/>
            <person name="Grigoriev I.V."/>
        </authorList>
    </citation>
    <scope>NUCLEOTIDE SEQUENCE [LARGE SCALE GENOMIC DNA]</scope>
    <source>
        <strain evidence="2">MUCL 33604</strain>
    </source>
</reference>
<evidence type="ECO:0000313" key="1">
    <source>
        <dbReference type="EMBL" id="KDQ59796.1"/>
    </source>
</evidence>
<dbReference type="EMBL" id="KL197715">
    <property type="protein sequence ID" value="KDQ59796.1"/>
    <property type="molecule type" value="Genomic_DNA"/>
</dbReference>